<dbReference type="InterPro" id="IPR001841">
    <property type="entry name" value="Znf_RING"/>
</dbReference>
<evidence type="ECO:0000256" key="9">
    <source>
        <dbReference type="SAM" id="MobiDB-lite"/>
    </source>
</evidence>
<evidence type="ECO:0000256" key="3">
    <source>
        <dbReference type="ARBA" id="ARBA00022679"/>
    </source>
</evidence>
<dbReference type="Gene3D" id="3.30.40.10">
    <property type="entry name" value="Zinc/RING finger domain, C3HC4 (zinc finger)"/>
    <property type="match status" value="1"/>
</dbReference>
<dbReference type="Proteomes" id="UP001054252">
    <property type="component" value="Unassembled WGS sequence"/>
</dbReference>
<feature type="region of interest" description="Disordered" evidence="9">
    <location>
        <begin position="406"/>
        <end position="450"/>
    </location>
</feature>
<dbReference type="InterPro" id="IPR013083">
    <property type="entry name" value="Znf_RING/FYVE/PHD"/>
</dbReference>
<proteinExistence type="predicted"/>
<keyword evidence="4" id="KW-0479">Metal-binding</keyword>
<keyword evidence="3" id="KW-0808">Transferase</keyword>
<evidence type="ECO:0000256" key="2">
    <source>
        <dbReference type="ARBA" id="ARBA00012483"/>
    </source>
</evidence>
<dbReference type="GO" id="GO:0061630">
    <property type="term" value="F:ubiquitin protein ligase activity"/>
    <property type="evidence" value="ECO:0007669"/>
    <property type="project" value="UniProtKB-EC"/>
</dbReference>
<keyword evidence="6" id="KW-0833">Ubl conjugation pathway</keyword>
<feature type="domain" description="RING-type" evidence="10">
    <location>
        <begin position="524"/>
        <end position="565"/>
    </location>
</feature>
<evidence type="ECO:0000256" key="6">
    <source>
        <dbReference type="ARBA" id="ARBA00022786"/>
    </source>
</evidence>
<dbReference type="EMBL" id="BPVZ01000008">
    <property type="protein sequence ID" value="GKU94760.1"/>
    <property type="molecule type" value="Genomic_DNA"/>
</dbReference>
<dbReference type="GO" id="GO:0008270">
    <property type="term" value="F:zinc ion binding"/>
    <property type="evidence" value="ECO:0007669"/>
    <property type="project" value="UniProtKB-KW"/>
</dbReference>
<dbReference type="PANTHER" id="PTHR22937">
    <property type="entry name" value="E3 UBIQUITIN-PROTEIN LIGASE RNF165"/>
    <property type="match status" value="1"/>
</dbReference>
<keyword evidence="7" id="KW-0862">Zinc</keyword>
<evidence type="ECO:0000313" key="11">
    <source>
        <dbReference type="EMBL" id="GKU94760.1"/>
    </source>
</evidence>
<dbReference type="InterPro" id="IPR045191">
    <property type="entry name" value="MBR1/2-like"/>
</dbReference>
<keyword evidence="12" id="KW-1185">Reference proteome</keyword>
<dbReference type="EC" id="2.3.2.27" evidence="2"/>
<evidence type="ECO:0000256" key="7">
    <source>
        <dbReference type="ARBA" id="ARBA00022833"/>
    </source>
</evidence>
<feature type="compositionally biased region" description="Basic residues" evidence="9">
    <location>
        <begin position="425"/>
        <end position="435"/>
    </location>
</feature>
<organism evidence="11 12">
    <name type="scientific">Rubroshorea leprosula</name>
    <dbReference type="NCBI Taxonomy" id="152421"/>
    <lineage>
        <taxon>Eukaryota</taxon>
        <taxon>Viridiplantae</taxon>
        <taxon>Streptophyta</taxon>
        <taxon>Embryophyta</taxon>
        <taxon>Tracheophyta</taxon>
        <taxon>Spermatophyta</taxon>
        <taxon>Magnoliopsida</taxon>
        <taxon>eudicotyledons</taxon>
        <taxon>Gunneridae</taxon>
        <taxon>Pentapetalae</taxon>
        <taxon>rosids</taxon>
        <taxon>malvids</taxon>
        <taxon>Malvales</taxon>
        <taxon>Dipterocarpaceae</taxon>
        <taxon>Rubroshorea</taxon>
    </lineage>
</organism>
<gene>
    <name evidence="11" type="ORF">SLEP1_g8206</name>
</gene>
<sequence length="571" mass="63896">MQGEGSGSNPFQENYYYYNNGSGTQRLNLIQLMEAPDPQQDPLAQPDLNQETSPVSFVDLLTRERSLSPPIHWDSIYQRSEGSMSSGIHQFSSGPSTFQGTSSSGAVLGSIDQNALYAYNSSNPIMLTSRTTQYEVKDTVNWQNPSPDDRCVFLKRRAPEDHFGPMSLGGSSSSAQRAENYEQQAGYFEQLGVSAQGNARGRLNLNANITEQAESSRRNFRSRTCVQQLSMPTNLPAWHSNEINVQNNLQTTLYFPFDRFPSNSISVVPFYTTPTVQPIAQGFNFVQNLWPMQLNGANVLGGFNHGQNSMDRASYMINRPDFISPVFEPGYSENILRNMNMASPTVGSMAHATGIIAAGLHALSSSAYPQRNWSNPHRMENLTVNGLGSGHYHPMHGFHAAVNQRRGVSSVGRDHASSSQASQRVARRRSRRRARGPSPRIRSPTATERRRRLMNEVREALDNFRRVGGEHFRELIALGEQFEIIANEVGQIQVVENGLTEDTIMARLSRETYHPAGPEEHRACSICQDEYAEGDLLGKLDCGHDYHFECIKQWLMRKNSCPMCRHRALAI</sequence>
<keyword evidence="5 8" id="KW-0863">Zinc-finger</keyword>
<dbReference type="SMART" id="SM00184">
    <property type="entry name" value="RING"/>
    <property type="match status" value="1"/>
</dbReference>
<dbReference type="AlphaFoldDB" id="A0AAV5I6W5"/>
<evidence type="ECO:0000256" key="1">
    <source>
        <dbReference type="ARBA" id="ARBA00000900"/>
    </source>
</evidence>
<evidence type="ECO:0000256" key="5">
    <source>
        <dbReference type="ARBA" id="ARBA00022771"/>
    </source>
</evidence>
<dbReference type="PANTHER" id="PTHR22937:SF65">
    <property type="entry name" value="E3 UBIQUITIN-PROTEIN LIGASE ARK2C"/>
    <property type="match status" value="1"/>
</dbReference>
<protein>
    <recommendedName>
        <fullName evidence="2">RING-type E3 ubiquitin transferase</fullName>
        <ecNumber evidence="2">2.3.2.27</ecNumber>
    </recommendedName>
</protein>
<dbReference type="Pfam" id="PF13639">
    <property type="entry name" value="zf-RING_2"/>
    <property type="match status" value="1"/>
</dbReference>
<name>A0AAV5I6W5_9ROSI</name>
<evidence type="ECO:0000256" key="4">
    <source>
        <dbReference type="ARBA" id="ARBA00022723"/>
    </source>
</evidence>
<evidence type="ECO:0000313" key="12">
    <source>
        <dbReference type="Proteomes" id="UP001054252"/>
    </source>
</evidence>
<reference evidence="11 12" key="1">
    <citation type="journal article" date="2021" name="Commun. Biol.">
        <title>The genome of Shorea leprosula (Dipterocarpaceae) highlights the ecological relevance of drought in aseasonal tropical rainforests.</title>
        <authorList>
            <person name="Ng K.K.S."/>
            <person name="Kobayashi M.J."/>
            <person name="Fawcett J.A."/>
            <person name="Hatakeyama M."/>
            <person name="Paape T."/>
            <person name="Ng C.H."/>
            <person name="Ang C.C."/>
            <person name="Tnah L.H."/>
            <person name="Lee C.T."/>
            <person name="Nishiyama T."/>
            <person name="Sese J."/>
            <person name="O'Brien M.J."/>
            <person name="Copetti D."/>
            <person name="Mohd Noor M.I."/>
            <person name="Ong R.C."/>
            <person name="Putra M."/>
            <person name="Sireger I.Z."/>
            <person name="Indrioko S."/>
            <person name="Kosugi Y."/>
            <person name="Izuno A."/>
            <person name="Isagi Y."/>
            <person name="Lee S.L."/>
            <person name="Shimizu K.K."/>
        </authorList>
    </citation>
    <scope>NUCLEOTIDE SEQUENCE [LARGE SCALE GENOMIC DNA]</scope>
    <source>
        <strain evidence="11">214</strain>
    </source>
</reference>
<accession>A0AAV5I6W5</accession>
<comment type="catalytic activity">
    <reaction evidence="1">
        <text>S-ubiquitinyl-[E2 ubiquitin-conjugating enzyme]-L-cysteine + [acceptor protein]-L-lysine = [E2 ubiquitin-conjugating enzyme]-L-cysteine + N(6)-ubiquitinyl-[acceptor protein]-L-lysine.</text>
        <dbReference type="EC" id="2.3.2.27"/>
    </reaction>
</comment>
<evidence type="ECO:0000256" key="8">
    <source>
        <dbReference type="PROSITE-ProRule" id="PRU00175"/>
    </source>
</evidence>
<comment type="caution">
    <text evidence="11">The sequence shown here is derived from an EMBL/GenBank/DDBJ whole genome shotgun (WGS) entry which is preliminary data.</text>
</comment>
<evidence type="ECO:0000259" key="10">
    <source>
        <dbReference type="PROSITE" id="PS50089"/>
    </source>
</evidence>
<dbReference type="SUPFAM" id="SSF57850">
    <property type="entry name" value="RING/U-box"/>
    <property type="match status" value="1"/>
</dbReference>
<dbReference type="PROSITE" id="PS50089">
    <property type="entry name" value="ZF_RING_2"/>
    <property type="match status" value="1"/>
</dbReference>